<sequence length="146" mass="14887">MKRLGLICLTVLSLIGFSFSARAEEVHGPVDATMTFSGSSVAAGFGYTWGNGALNFEGKSYPFTVSGLTFIDVGAERIDGAGTVYNLKKVEDVAGTYVAAGAGATLAGGGSVVALENQNGVIVHFHSTTAGLKLNLSVGGIVVKLK</sequence>
<dbReference type="AlphaFoldDB" id="A0A7G6T592"/>
<evidence type="ECO:0000313" key="2">
    <source>
        <dbReference type="EMBL" id="QND61924.1"/>
    </source>
</evidence>
<keyword evidence="2" id="KW-0614">Plasmid</keyword>
<dbReference type="EMBL" id="CP050298">
    <property type="protein sequence ID" value="QND61924.1"/>
    <property type="molecule type" value="Genomic_DNA"/>
</dbReference>
<evidence type="ECO:0008006" key="4">
    <source>
        <dbReference type="Google" id="ProtNLM"/>
    </source>
</evidence>
<dbReference type="Proteomes" id="UP000515465">
    <property type="component" value="Plasmid p_3"/>
</dbReference>
<proteinExistence type="predicted"/>
<dbReference type="RefSeq" id="WP_183454719.1">
    <property type="nucleotide sequence ID" value="NZ_CP050298.1"/>
</dbReference>
<gene>
    <name evidence="2" type="ORF">HB778_37925</name>
</gene>
<evidence type="ECO:0000256" key="1">
    <source>
        <dbReference type="SAM" id="SignalP"/>
    </source>
</evidence>
<protein>
    <recommendedName>
        <fullName evidence="4">DUF1134 domain-containing protein</fullName>
    </recommendedName>
</protein>
<accession>A0A7G6T592</accession>
<name>A0A7G6T592_9HYPH</name>
<reference evidence="3" key="1">
    <citation type="journal article" date="2020" name="Mol. Plant Microbe">
        <title>Rhizobial microsymbionts of the narrowly endemic Oxytropis species growing in Kamchatka are characterized by significant genetic diversity and possess a set of genes that are associated with T3SS and T6SS secretion systems and can affect the development of symbiosis.</title>
        <authorList>
            <person name="Safronova V."/>
            <person name="Guro P."/>
            <person name="Sazanova A."/>
            <person name="Kuznetsova I."/>
            <person name="Belimov A."/>
            <person name="Yakubov V."/>
            <person name="Chirak E."/>
            <person name="Afonin A."/>
            <person name="Gogolev Y."/>
            <person name="Andronov E."/>
            <person name="Tikhonovich I."/>
        </authorList>
    </citation>
    <scope>NUCLEOTIDE SEQUENCE [LARGE SCALE GENOMIC DNA]</scope>
    <source>
        <strain evidence="3">583</strain>
        <plasmid evidence="3">p_3</plasmid>
    </source>
</reference>
<organism evidence="2 3">
    <name type="scientific">Mesorhizobium huakuii</name>
    <dbReference type="NCBI Taxonomy" id="28104"/>
    <lineage>
        <taxon>Bacteria</taxon>
        <taxon>Pseudomonadati</taxon>
        <taxon>Pseudomonadota</taxon>
        <taxon>Alphaproteobacteria</taxon>
        <taxon>Hyphomicrobiales</taxon>
        <taxon>Phyllobacteriaceae</taxon>
        <taxon>Mesorhizobium</taxon>
    </lineage>
</organism>
<keyword evidence="1" id="KW-0732">Signal</keyword>
<feature type="chain" id="PRO_5028859919" description="DUF1134 domain-containing protein" evidence="1">
    <location>
        <begin position="24"/>
        <end position="146"/>
    </location>
</feature>
<feature type="signal peptide" evidence="1">
    <location>
        <begin position="1"/>
        <end position="23"/>
    </location>
</feature>
<geneLocation type="plasmid" evidence="2 3">
    <name>p_3</name>
</geneLocation>
<evidence type="ECO:0000313" key="3">
    <source>
        <dbReference type="Proteomes" id="UP000515465"/>
    </source>
</evidence>